<dbReference type="HOGENOM" id="CLU_1653266_0_0_1"/>
<evidence type="ECO:0000256" key="1">
    <source>
        <dbReference type="SAM" id="SignalP"/>
    </source>
</evidence>
<dbReference type="AlphaFoldDB" id="E6ZN54"/>
<dbReference type="EMBL" id="FQ311432">
    <property type="protein sequence ID" value="CBQ68661.1"/>
    <property type="molecule type" value="Genomic_DNA"/>
</dbReference>
<feature type="signal peptide" evidence="1">
    <location>
        <begin position="1"/>
        <end position="22"/>
    </location>
</feature>
<feature type="chain" id="PRO_5003214784" evidence="1">
    <location>
        <begin position="23"/>
        <end position="160"/>
    </location>
</feature>
<organism evidence="2 3">
    <name type="scientific">Sporisorium reilianum (strain SRZ2)</name>
    <name type="common">Maize head smut fungus</name>
    <dbReference type="NCBI Taxonomy" id="999809"/>
    <lineage>
        <taxon>Eukaryota</taxon>
        <taxon>Fungi</taxon>
        <taxon>Dikarya</taxon>
        <taxon>Basidiomycota</taxon>
        <taxon>Ustilaginomycotina</taxon>
        <taxon>Ustilaginomycetes</taxon>
        <taxon>Ustilaginales</taxon>
        <taxon>Ustilaginaceae</taxon>
        <taxon>Sporisorium</taxon>
    </lineage>
</organism>
<accession>E6ZN54</accession>
<sequence>MRLSASFVVALMLFTLSSNVVAHSAMKKSRGMDASSSESEVLNPPVKPKPLWWKSYSRFAYEAVPVVFNGNIVNVEKLGMFKARLESLHHARSHALRLGTFLTPDEVKDLSKPLNLDYWRKFKGTEENPHDLFLAGIHYQQDQSNILVMDLVLRRLAEYL</sequence>
<gene>
    <name evidence="2" type="ORF">sr14944</name>
</gene>
<evidence type="ECO:0000313" key="3">
    <source>
        <dbReference type="Proteomes" id="UP000008867"/>
    </source>
</evidence>
<proteinExistence type="predicted"/>
<reference evidence="2 3" key="1">
    <citation type="journal article" date="2010" name="Science">
        <title>Pathogenicity determinants in smut fungi revealed by genome comparison.</title>
        <authorList>
            <person name="Schirawski J."/>
            <person name="Mannhaupt G."/>
            <person name="Muench K."/>
            <person name="Brefort T."/>
            <person name="Schipper K."/>
            <person name="Doehlemann G."/>
            <person name="Di Stasio M."/>
            <person name="Roessel N."/>
            <person name="Mendoza-Mendoza A."/>
            <person name="Pester D."/>
            <person name="Mueller O."/>
            <person name="Winterberg B."/>
            <person name="Meyer E."/>
            <person name="Ghareeb H."/>
            <person name="Wollenberg T."/>
            <person name="Muensterkoetter M."/>
            <person name="Wong P."/>
            <person name="Walter M."/>
            <person name="Stukenbrock E."/>
            <person name="Gueldener U."/>
            <person name="Kahmann R."/>
        </authorList>
    </citation>
    <scope>NUCLEOTIDE SEQUENCE [LARGE SCALE GENOMIC DNA]</scope>
    <source>
        <strain evidence="3">SRZ2</strain>
    </source>
</reference>
<dbReference type="VEuPathDB" id="FungiDB:sr14944"/>
<protein>
    <submittedName>
        <fullName evidence="2">Conserved hypothetical Ustilaginaceae-specific protein</fullName>
    </submittedName>
</protein>
<name>E6ZN54_SPORE</name>
<keyword evidence="3" id="KW-1185">Reference proteome</keyword>
<keyword evidence="1" id="KW-0732">Signal</keyword>
<dbReference type="OrthoDB" id="10419133at2759"/>
<evidence type="ECO:0000313" key="2">
    <source>
        <dbReference type="EMBL" id="CBQ68661.1"/>
    </source>
</evidence>
<dbReference type="Proteomes" id="UP000008867">
    <property type="component" value="Chromosome 11"/>
</dbReference>